<name>A0A7T8EQZ1_9CAUD</name>
<gene>
    <name evidence="1" type="ORF">vBKpnMM1_gp94</name>
</gene>
<proteinExistence type="predicted"/>
<dbReference type="EMBL" id="MW448170">
    <property type="protein sequence ID" value="QQO91493.1"/>
    <property type="molecule type" value="Genomic_DNA"/>
</dbReference>
<sequence>MLSLQIYFNKKPLTPVGGFVILGLSKRKSLREYIMTSSYQKHKTLMANLSGKHIDEVKSLLTVTEGSRFETNHIIKPSVKKVLKVIYRHPVYQCVHIMNSNAFIFVYNESDDKCVGIFRKPNFECMSEAAVATPIVEEYPDYVQRNMRYVQSRLDYAYDFNSDAVEALADILCKNQKDRQMTKYLTDPTPPTIRISVEVPFENHFMAVEALAKLGLEVKTEAV</sequence>
<reference evidence="1" key="1">
    <citation type="submission" date="2021-01" db="EMBL/GenBank/DDBJ databases">
        <authorList>
            <person name="Merabishvili M."/>
            <person name="Lood C."/>
            <person name="Wagemans J."/>
        </authorList>
    </citation>
    <scope>NUCLEOTIDE SEQUENCE</scope>
</reference>
<organism evidence="1">
    <name type="scientific">Klebsiella phage vB_KpnM_M1</name>
    <dbReference type="NCBI Taxonomy" id="2798806"/>
    <lineage>
        <taxon>Viruses</taxon>
        <taxon>Duplodnaviria</taxon>
        <taxon>Heunggongvirae</taxon>
        <taxon>Uroviricota</taxon>
        <taxon>Caudoviricetes</taxon>
        <taxon>Pantevenvirales</taxon>
        <taxon>Straboviridae</taxon>
        <taxon>Slopekvirus</taxon>
        <taxon>Klebsiella virus PMBT1</taxon>
    </lineage>
</organism>
<dbReference type="Proteomes" id="UP000596017">
    <property type="component" value="Segment"/>
</dbReference>
<accession>A0A7T8EQZ1</accession>
<evidence type="ECO:0000313" key="1">
    <source>
        <dbReference type="EMBL" id="QQO91493.1"/>
    </source>
</evidence>
<protein>
    <submittedName>
        <fullName evidence="1">Uncharacterized protein</fullName>
    </submittedName>
</protein>